<keyword evidence="1" id="KW-0472">Membrane</keyword>
<keyword evidence="1" id="KW-1133">Transmembrane helix</keyword>
<accession>A0A375C3U4</accession>
<feature type="transmembrane region" description="Helical" evidence="1">
    <location>
        <begin position="196"/>
        <end position="218"/>
    </location>
</feature>
<keyword evidence="1" id="KW-0812">Transmembrane</keyword>
<protein>
    <recommendedName>
        <fullName evidence="3">Transmembrane protein</fullName>
    </recommendedName>
</protein>
<dbReference type="AlphaFoldDB" id="A0A375C3U4"/>
<evidence type="ECO:0000313" key="2">
    <source>
        <dbReference type="EMBL" id="SOY62201.1"/>
    </source>
</evidence>
<gene>
    <name evidence="2" type="ORF">CBM2586_A50446</name>
</gene>
<name>A0A375C3U4_9BURK</name>
<dbReference type="Proteomes" id="UP000257016">
    <property type="component" value="Unassembled WGS sequence"/>
</dbReference>
<reference evidence="2" key="1">
    <citation type="submission" date="2018-01" db="EMBL/GenBank/DDBJ databases">
        <authorList>
            <person name="Clerissi C."/>
        </authorList>
    </citation>
    <scope>NUCLEOTIDE SEQUENCE</scope>
    <source>
        <strain evidence="2">Cupriavidus taiwanensis LMG 19430</strain>
    </source>
</reference>
<organism evidence="2">
    <name type="scientific">Cupriavidus taiwanensis</name>
    <dbReference type="NCBI Taxonomy" id="164546"/>
    <lineage>
        <taxon>Bacteria</taxon>
        <taxon>Pseudomonadati</taxon>
        <taxon>Pseudomonadota</taxon>
        <taxon>Betaproteobacteria</taxon>
        <taxon>Burkholderiales</taxon>
        <taxon>Burkholderiaceae</taxon>
        <taxon>Cupriavidus</taxon>
    </lineage>
</organism>
<evidence type="ECO:0000256" key="1">
    <source>
        <dbReference type="SAM" id="Phobius"/>
    </source>
</evidence>
<comment type="caution">
    <text evidence="2">The sequence shown here is derived from an EMBL/GenBank/DDBJ whole genome shotgun (WGS) entry which is preliminary data.</text>
</comment>
<evidence type="ECO:0008006" key="3">
    <source>
        <dbReference type="Google" id="ProtNLM"/>
    </source>
</evidence>
<dbReference type="EMBL" id="OFSN01000010">
    <property type="protein sequence ID" value="SOY62201.1"/>
    <property type="molecule type" value="Genomic_DNA"/>
</dbReference>
<feature type="transmembrane region" description="Helical" evidence="1">
    <location>
        <begin position="165"/>
        <end position="184"/>
    </location>
</feature>
<sequence length="252" mass="28364">MKLLAWSFAFREELRCVDFGGNRRTLSKFNFRMQMAMYESVGAIDFLDTALGVVALSGTITDVSVETSHRTRATRNLNQQLRDVQIDTYHTYSVWLRLRDGKSAVLRLVNPGFPIRVGNMVTAYYAGQNGQDLATLELVGFEDRTMGKVFDMAGRARLPQSSGSYMLRFAVVSALGAIALHWLAVHVLVFVLSAPLALFLMNGWVDWWVCAIPAGIWYMSKTVLRDKQVAEGRRHLFHLMRGHRTSLAAPAF</sequence>
<proteinExistence type="predicted"/>